<evidence type="ECO:0000256" key="1">
    <source>
        <dbReference type="ARBA" id="ARBA00004141"/>
    </source>
</evidence>
<dbReference type="PANTHER" id="PTHR13377:SF3">
    <property type="entry name" value="TRANSMEMBRANE PROTEIN 115"/>
    <property type="match status" value="1"/>
</dbReference>
<keyword evidence="3 6" id="KW-1133">Transmembrane helix</keyword>
<feature type="transmembrane region" description="Helical" evidence="6">
    <location>
        <begin position="20"/>
        <end position="39"/>
    </location>
</feature>
<protein>
    <submittedName>
        <fullName evidence="7">Uncharacterized protein</fullName>
    </submittedName>
</protein>
<dbReference type="Gene3D" id="1.20.1540.10">
    <property type="entry name" value="Rhomboid-like"/>
    <property type="match status" value="1"/>
</dbReference>
<dbReference type="InterPro" id="IPR035952">
    <property type="entry name" value="Rhomboid-like_sf"/>
</dbReference>
<feature type="transmembrane region" description="Helical" evidence="6">
    <location>
        <begin position="178"/>
        <end position="196"/>
    </location>
</feature>
<evidence type="ECO:0000256" key="6">
    <source>
        <dbReference type="SAM" id="Phobius"/>
    </source>
</evidence>
<gene>
    <name evidence="7" type="ORF">KVV02_002855</name>
</gene>
<dbReference type="EMBL" id="JAIFTL010000445">
    <property type="protein sequence ID" value="KAG9319474.1"/>
    <property type="molecule type" value="Genomic_DNA"/>
</dbReference>
<dbReference type="GO" id="GO:0016020">
    <property type="term" value="C:membrane"/>
    <property type="evidence" value="ECO:0007669"/>
    <property type="project" value="UniProtKB-SubCell"/>
</dbReference>
<proteinExistence type="predicted"/>
<accession>A0A9P7ZWQ9</accession>
<feature type="transmembrane region" description="Helical" evidence="6">
    <location>
        <begin position="203"/>
        <end position="227"/>
    </location>
</feature>
<dbReference type="Pfam" id="PF08551">
    <property type="entry name" value="DUF1751"/>
    <property type="match status" value="1"/>
</dbReference>
<comment type="subcellular location">
    <subcellularLocation>
        <location evidence="1">Membrane</location>
        <topology evidence="1">Multi-pass membrane protein</topology>
    </subcellularLocation>
</comment>
<comment type="caution">
    <text evidence="7">The sequence shown here is derived from an EMBL/GenBank/DDBJ whole genome shotgun (WGS) entry which is preliminary data.</text>
</comment>
<dbReference type="InterPro" id="IPR013861">
    <property type="entry name" value="TMEM115/Pdh1/Rbl19"/>
</dbReference>
<dbReference type="Proteomes" id="UP000717515">
    <property type="component" value="Unassembled WGS sequence"/>
</dbReference>
<dbReference type="AlphaFoldDB" id="A0A9P7ZWQ9"/>
<dbReference type="FunFam" id="1.20.1540.10:FF:000004">
    <property type="entry name" value="Transmembrane protein 115"/>
    <property type="match status" value="1"/>
</dbReference>
<keyword evidence="2 6" id="KW-0812">Transmembrane</keyword>
<keyword evidence="4 6" id="KW-0472">Membrane</keyword>
<evidence type="ECO:0000256" key="3">
    <source>
        <dbReference type="ARBA" id="ARBA00022989"/>
    </source>
</evidence>
<sequence>MSSAAASSWRSTFSNVPPLTKTVSTAMTVMTVLGFVLRFRDMAIASQQTDDTASPDPDPSYSSAEASLVPLLAMVPVSAPYHFWTLATAAFFERSIIQASPSAKSTNQPTNSNQAASFAINTAFLLGSGKYLERAWGSREFLKFLAVTSVGSMLGVYLTCLFQYVVRGNESLLYDTQAYGLTCVLAGFLVGFKQLVPEHLVTLWGVFSVRVKTLPMLFTVFVVIESLLTRSQIQLMMAMYGLFIAWVYSRFFKVQDGVRGDRSETFSFASFFPESAQAPVKAVSNLVFGILVRLRICSPLGFGASFQHDLENPQMPGMVLPMTQPASLRAEAERRRALALKALDMRLHAAAGNSSSLPGLSQKTFLGPTPSAGNSFPSIPSEAPGSVTSTSKDNSAEDNVLFETSELDEEPESGSAVASQKEDSGPSSAAKA</sequence>
<evidence type="ECO:0000256" key="4">
    <source>
        <dbReference type="ARBA" id="ARBA00023136"/>
    </source>
</evidence>
<dbReference type="SUPFAM" id="SSF144091">
    <property type="entry name" value="Rhomboid-like"/>
    <property type="match status" value="1"/>
</dbReference>
<name>A0A9P7ZWQ9_MORAP</name>
<feature type="region of interest" description="Disordered" evidence="5">
    <location>
        <begin position="352"/>
        <end position="432"/>
    </location>
</feature>
<evidence type="ECO:0000256" key="5">
    <source>
        <dbReference type="SAM" id="MobiDB-lite"/>
    </source>
</evidence>
<evidence type="ECO:0000313" key="8">
    <source>
        <dbReference type="Proteomes" id="UP000717515"/>
    </source>
</evidence>
<dbReference type="SMART" id="SM01160">
    <property type="entry name" value="DUF1751"/>
    <property type="match status" value="1"/>
</dbReference>
<dbReference type="PANTHER" id="PTHR13377">
    <property type="entry name" value="PLACENTAL PROTEIN 6"/>
    <property type="match status" value="1"/>
</dbReference>
<feature type="compositionally biased region" description="Polar residues" evidence="5">
    <location>
        <begin position="352"/>
        <end position="364"/>
    </location>
</feature>
<dbReference type="GO" id="GO:0005794">
    <property type="term" value="C:Golgi apparatus"/>
    <property type="evidence" value="ECO:0007669"/>
    <property type="project" value="TreeGrafter"/>
</dbReference>
<organism evidence="7 8">
    <name type="scientific">Mortierella alpina</name>
    <name type="common">Oleaginous fungus</name>
    <name type="synonym">Mortierella renispora</name>
    <dbReference type="NCBI Taxonomy" id="64518"/>
    <lineage>
        <taxon>Eukaryota</taxon>
        <taxon>Fungi</taxon>
        <taxon>Fungi incertae sedis</taxon>
        <taxon>Mucoromycota</taxon>
        <taxon>Mortierellomycotina</taxon>
        <taxon>Mortierellomycetes</taxon>
        <taxon>Mortierellales</taxon>
        <taxon>Mortierellaceae</taxon>
        <taxon>Mortierella</taxon>
    </lineage>
</organism>
<feature type="transmembrane region" description="Helical" evidence="6">
    <location>
        <begin position="144"/>
        <end position="166"/>
    </location>
</feature>
<dbReference type="GO" id="GO:0006890">
    <property type="term" value="P:retrograde vesicle-mediated transport, Golgi to endoplasmic reticulum"/>
    <property type="evidence" value="ECO:0007669"/>
    <property type="project" value="InterPro"/>
</dbReference>
<evidence type="ECO:0000256" key="2">
    <source>
        <dbReference type="ARBA" id="ARBA00022692"/>
    </source>
</evidence>
<evidence type="ECO:0000313" key="7">
    <source>
        <dbReference type="EMBL" id="KAG9319474.1"/>
    </source>
</evidence>
<reference evidence="7" key="1">
    <citation type="submission" date="2021-07" db="EMBL/GenBank/DDBJ databases">
        <title>Draft genome of Mortierella alpina, strain LL118, isolated from an aspen leaf litter sample.</title>
        <authorList>
            <person name="Yang S."/>
            <person name="Vinatzer B.A."/>
        </authorList>
    </citation>
    <scope>NUCLEOTIDE SEQUENCE</scope>
    <source>
        <strain evidence="7">LL118</strain>
    </source>
</reference>
<feature type="transmembrane region" description="Helical" evidence="6">
    <location>
        <begin position="233"/>
        <end position="252"/>
    </location>
</feature>